<sequence length="86" mass="9312">MAHVCRYGSRVQIWLMSAGMAHEYSIRIGAVNTDCDVGAGSHNYGGGVGSDGGGYRSDGEKEALDKNLMMTSLHKNVHNRKENENV</sequence>
<protein>
    <submittedName>
        <fullName evidence="1">Uncharacterized protein</fullName>
    </submittedName>
</protein>
<reference evidence="1" key="1">
    <citation type="submission" date="2023-08" db="EMBL/GenBank/DDBJ databases">
        <authorList>
            <person name="Alioto T."/>
            <person name="Alioto T."/>
            <person name="Gomez Garrido J."/>
        </authorList>
    </citation>
    <scope>NUCLEOTIDE SEQUENCE</scope>
</reference>
<dbReference type="EMBL" id="OX597817">
    <property type="protein sequence ID" value="CAI9721059.1"/>
    <property type="molecule type" value="Genomic_DNA"/>
</dbReference>
<name>A0AA36AS08_OCTVU</name>
<accession>A0AA36AS08</accession>
<organism evidence="1 2">
    <name type="scientific">Octopus vulgaris</name>
    <name type="common">Common octopus</name>
    <dbReference type="NCBI Taxonomy" id="6645"/>
    <lineage>
        <taxon>Eukaryota</taxon>
        <taxon>Metazoa</taxon>
        <taxon>Spiralia</taxon>
        <taxon>Lophotrochozoa</taxon>
        <taxon>Mollusca</taxon>
        <taxon>Cephalopoda</taxon>
        <taxon>Coleoidea</taxon>
        <taxon>Octopodiformes</taxon>
        <taxon>Octopoda</taxon>
        <taxon>Incirrata</taxon>
        <taxon>Octopodidae</taxon>
        <taxon>Octopus</taxon>
    </lineage>
</organism>
<evidence type="ECO:0000313" key="1">
    <source>
        <dbReference type="EMBL" id="CAI9721059.1"/>
    </source>
</evidence>
<gene>
    <name evidence="1" type="ORF">OCTVUL_1B002719</name>
</gene>
<dbReference type="AlphaFoldDB" id="A0AA36AS08"/>
<keyword evidence="2" id="KW-1185">Reference proteome</keyword>
<evidence type="ECO:0000313" key="2">
    <source>
        <dbReference type="Proteomes" id="UP001162480"/>
    </source>
</evidence>
<dbReference type="Proteomes" id="UP001162480">
    <property type="component" value="Chromosome 4"/>
</dbReference>
<proteinExistence type="predicted"/>